<dbReference type="Proteomes" id="UP000729402">
    <property type="component" value="Unassembled WGS sequence"/>
</dbReference>
<reference evidence="1" key="2">
    <citation type="submission" date="2021-02" db="EMBL/GenBank/DDBJ databases">
        <authorList>
            <person name="Kimball J.A."/>
            <person name="Haas M.W."/>
            <person name="Macchietto M."/>
            <person name="Kono T."/>
            <person name="Duquette J."/>
            <person name="Shao M."/>
        </authorList>
    </citation>
    <scope>NUCLEOTIDE SEQUENCE</scope>
    <source>
        <tissue evidence="1">Fresh leaf tissue</tissue>
    </source>
</reference>
<organism evidence="1 2">
    <name type="scientific">Zizania palustris</name>
    <name type="common">Northern wild rice</name>
    <dbReference type="NCBI Taxonomy" id="103762"/>
    <lineage>
        <taxon>Eukaryota</taxon>
        <taxon>Viridiplantae</taxon>
        <taxon>Streptophyta</taxon>
        <taxon>Embryophyta</taxon>
        <taxon>Tracheophyta</taxon>
        <taxon>Spermatophyta</taxon>
        <taxon>Magnoliopsida</taxon>
        <taxon>Liliopsida</taxon>
        <taxon>Poales</taxon>
        <taxon>Poaceae</taxon>
        <taxon>BOP clade</taxon>
        <taxon>Oryzoideae</taxon>
        <taxon>Oryzeae</taxon>
        <taxon>Zizaniinae</taxon>
        <taxon>Zizania</taxon>
    </lineage>
</organism>
<name>A0A8J5WTM1_ZIZPA</name>
<reference evidence="1" key="1">
    <citation type="journal article" date="2021" name="bioRxiv">
        <title>Whole Genome Assembly and Annotation of Northern Wild Rice, Zizania palustris L., Supports a Whole Genome Duplication in the Zizania Genus.</title>
        <authorList>
            <person name="Haas M."/>
            <person name="Kono T."/>
            <person name="Macchietto M."/>
            <person name="Millas R."/>
            <person name="McGilp L."/>
            <person name="Shao M."/>
            <person name="Duquette J."/>
            <person name="Hirsch C.N."/>
            <person name="Kimball J."/>
        </authorList>
    </citation>
    <scope>NUCLEOTIDE SEQUENCE</scope>
    <source>
        <tissue evidence="1">Fresh leaf tissue</tissue>
    </source>
</reference>
<accession>A0A8J5WTM1</accession>
<dbReference type="EMBL" id="JAAALK010000080">
    <property type="protein sequence ID" value="KAG8093318.1"/>
    <property type="molecule type" value="Genomic_DNA"/>
</dbReference>
<sequence>MKIYRLNASPDSTLQASSKLCIVLNLPLVPYKCYLMRMPRLSNQARFSGVINGAVLKHKVMEQWRTPAVQLKWQNFTSPRPARRSLGLDLEF</sequence>
<evidence type="ECO:0000313" key="1">
    <source>
        <dbReference type="EMBL" id="KAG8093318.1"/>
    </source>
</evidence>
<dbReference type="AlphaFoldDB" id="A0A8J5WTM1"/>
<evidence type="ECO:0000313" key="2">
    <source>
        <dbReference type="Proteomes" id="UP000729402"/>
    </source>
</evidence>
<keyword evidence="2" id="KW-1185">Reference proteome</keyword>
<dbReference type="EMBL" id="JAAALK010000080">
    <property type="protein sequence ID" value="KAG8093317.1"/>
    <property type="molecule type" value="Genomic_DNA"/>
</dbReference>
<comment type="caution">
    <text evidence="1">The sequence shown here is derived from an EMBL/GenBank/DDBJ whole genome shotgun (WGS) entry which is preliminary data.</text>
</comment>
<protein>
    <submittedName>
        <fullName evidence="1">Uncharacterized protein</fullName>
    </submittedName>
</protein>
<proteinExistence type="predicted"/>
<gene>
    <name evidence="1" type="ORF">GUJ93_ZPchr0012g20425</name>
</gene>